<feature type="region of interest" description="Disordered" evidence="1">
    <location>
        <begin position="294"/>
        <end position="404"/>
    </location>
</feature>
<name>A0A162HRN2_METRR</name>
<dbReference type="Proteomes" id="UP000243498">
    <property type="component" value="Unassembled WGS sequence"/>
</dbReference>
<reference evidence="3 4" key="1">
    <citation type="journal article" date="2016" name="Genome Biol. Evol.">
        <title>Divergent and convergent evolution of fungal pathogenicity.</title>
        <authorList>
            <person name="Shang Y."/>
            <person name="Xiao G."/>
            <person name="Zheng P."/>
            <person name="Cen K."/>
            <person name="Zhan S."/>
            <person name="Wang C."/>
        </authorList>
    </citation>
    <scope>NUCLEOTIDE SEQUENCE [LARGE SCALE GENOMIC DNA]</scope>
    <source>
        <strain evidence="3 4">RCEF 4871</strain>
    </source>
</reference>
<accession>A0A162HRN2</accession>
<feature type="compositionally biased region" description="Basic residues" evidence="1">
    <location>
        <begin position="323"/>
        <end position="333"/>
    </location>
</feature>
<dbReference type="AlphaFoldDB" id="A0A162HRN2"/>
<evidence type="ECO:0000259" key="2">
    <source>
        <dbReference type="Pfam" id="PF10419"/>
    </source>
</evidence>
<feature type="region of interest" description="Disordered" evidence="1">
    <location>
        <begin position="56"/>
        <end position="162"/>
    </location>
</feature>
<dbReference type="EMBL" id="AZHC01000014">
    <property type="protein sequence ID" value="OAA42235.1"/>
    <property type="molecule type" value="Genomic_DNA"/>
</dbReference>
<dbReference type="Pfam" id="PF10419">
    <property type="entry name" value="TFIIIC_sub6"/>
    <property type="match status" value="1"/>
</dbReference>
<dbReference type="InterPro" id="IPR019481">
    <property type="entry name" value="TFIIIC_triple_barrel"/>
</dbReference>
<gene>
    <name evidence="3" type="ORF">NOR_05084</name>
</gene>
<feature type="compositionally biased region" description="Acidic residues" evidence="1">
    <location>
        <begin position="370"/>
        <end position="404"/>
    </location>
</feature>
<comment type="caution">
    <text evidence="3">The sequence shown here is derived from an EMBL/GenBank/DDBJ whole genome shotgun (WGS) entry which is preliminary data.</text>
</comment>
<dbReference type="OMA" id="FEGSWAE"/>
<keyword evidence="4" id="KW-1185">Reference proteome</keyword>
<evidence type="ECO:0000313" key="3">
    <source>
        <dbReference type="EMBL" id="OAA42235.1"/>
    </source>
</evidence>
<evidence type="ECO:0000313" key="4">
    <source>
        <dbReference type="Proteomes" id="UP000243498"/>
    </source>
</evidence>
<protein>
    <submittedName>
        <fullName evidence="3">Transcription factor TFIIIC, tau55-related protein</fullName>
    </submittedName>
</protein>
<organism evidence="3 4">
    <name type="scientific">Metarhizium rileyi (strain RCEF 4871)</name>
    <name type="common">Nomuraea rileyi</name>
    <dbReference type="NCBI Taxonomy" id="1649241"/>
    <lineage>
        <taxon>Eukaryota</taxon>
        <taxon>Fungi</taxon>
        <taxon>Dikarya</taxon>
        <taxon>Ascomycota</taxon>
        <taxon>Pezizomycotina</taxon>
        <taxon>Sordariomycetes</taxon>
        <taxon>Hypocreomycetidae</taxon>
        <taxon>Hypocreales</taxon>
        <taxon>Clavicipitaceae</taxon>
        <taxon>Metarhizium</taxon>
    </lineage>
</organism>
<feature type="domain" description="Transcription factor TFIIIC triple barrel" evidence="2">
    <location>
        <begin position="40"/>
        <end position="230"/>
    </location>
</feature>
<dbReference type="STRING" id="1081105.A0A162HRN2"/>
<evidence type="ECO:0000256" key="1">
    <source>
        <dbReference type="SAM" id="MobiDB-lite"/>
    </source>
</evidence>
<dbReference type="OrthoDB" id="1877767at2759"/>
<feature type="compositionally biased region" description="Basic and acidic residues" evidence="1">
    <location>
        <begin position="295"/>
        <end position="308"/>
    </location>
</feature>
<sequence length="404" mass="45182">MERPKGAYVPDEPGALPLDQVLAQVVKDDQEEWEYEYSATETETFYLTVELSYPEFKKRSARAPPQHSRGGYYKNWADQDTSLAPHRPPQELLGHAAGDNSDNEVRALEQDYEDDGTPLDPVLLAMSKGSEKAAAPPAADKNRDKGAEQPQVQEEADEAEAEDIQILDLHSPNPLFSYRGRLFQGQWAEVIGTEAILASTSSDPGLPALRTLPGDISLLAASSSRIMTTEKIARPKIPSVDTLAPIKEEWNVRIPLGKDKTGERAEQIGFLENLIALKIQRGDKDQVTVYATDGQGKDWDDRKAVDYRPRRKRVGEEDDVEKKKKKVGRRPKGRPSLSTRLRGYPVGFGEGATRDVELSTMTPATWDDLERQDEDEEGSEEEEQQDDEDENEDEDEDEDVLMTG</sequence>
<proteinExistence type="predicted"/>
<dbReference type="Gene3D" id="2.60.40.4370">
    <property type="match status" value="1"/>
</dbReference>